<feature type="region of interest" description="Disordered" evidence="2">
    <location>
        <begin position="9"/>
        <end position="98"/>
    </location>
</feature>
<feature type="compositionally biased region" description="Polar residues" evidence="2">
    <location>
        <begin position="133"/>
        <end position="144"/>
    </location>
</feature>
<gene>
    <name evidence="3" type="ORF">C9374_008103</name>
</gene>
<feature type="compositionally biased region" description="Polar residues" evidence="2">
    <location>
        <begin position="1129"/>
        <end position="1139"/>
    </location>
</feature>
<keyword evidence="1" id="KW-0175">Coiled coil</keyword>
<reference evidence="3 4" key="1">
    <citation type="journal article" date="2018" name="BMC Genomics">
        <title>The genome of Naegleria lovaniensis, the basis for a comparative approach to unravel pathogenicity factors of the human pathogenic amoeba N. fowleri.</title>
        <authorList>
            <person name="Liechti N."/>
            <person name="Schurch N."/>
            <person name="Bruggmann R."/>
            <person name="Wittwer M."/>
        </authorList>
    </citation>
    <scope>NUCLEOTIDE SEQUENCE [LARGE SCALE GENOMIC DNA]</scope>
    <source>
        <strain evidence="3 4">ATCC 30569</strain>
    </source>
</reference>
<dbReference type="EMBL" id="PYSW02000032">
    <property type="protein sequence ID" value="KAG2378464.1"/>
    <property type="molecule type" value="Genomic_DNA"/>
</dbReference>
<keyword evidence="4" id="KW-1185">Reference proteome</keyword>
<feature type="compositionally biased region" description="Polar residues" evidence="2">
    <location>
        <begin position="1149"/>
        <end position="1163"/>
    </location>
</feature>
<comment type="caution">
    <text evidence="3">The sequence shown here is derived from an EMBL/GenBank/DDBJ whole genome shotgun (WGS) entry which is preliminary data.</text>
</comment>
<evidence type="ECO:0000256" key="2">
    <source>
        <dbReference type="SAM" id="MobiDB-lite"/>
    </source>
</evidence>
<evidence type="ECO:0000313" key="4">
    <source>
        <dbReference type="Proteomes" id="UP000816034"/>
    </source>
</evidence>
<protein>
    <submittedName>
        <fullName evidence="3">Uncharacterized protein</fullName>
    </submittedName>
</protein>
<feature type="region of interest" description="Disordered" evidence="2">
    <location>
        <begin position="1108"/>
        <end position="1176"/>
    </location>
</feature>
<name>A0AA88KL42_NAELO</name>
<feature type="compositionally biased region" description="Acidic residues" evidence="2">
    <location>
        <begin position="1166"/>
        <end position="1176"/>
    </location>
</feature>
<sequence length="1176" mass="131693">MQETILTAETLEEGDANAFALTPSSHMGDEEYHHNIPSSSVNSPSIASSSRPHTDFVSSATFLNDPHSQHHHNAVTTPNTAMTGEEHKHHHHHEGLTEEEQHLFHYLDTAITTPPAQPSSHHHDENSAVVLTPGNSNASNSRASDGSAVDHTGMRANNHQQQNQQQRSSSHTFSIEEREGLLKRISELEEHVRQLEEQIKQKDETIKNYFITQQSYMLYQQQMAQYYPHPGATHAATVPGSTPPHHLLNPSTTHSPVYPNFSNPITIPPPHFSSPNASSITSPAGFTSSVTSPTPVKAGGLSTTTGHLLQPSIVPTPNGPKKKKKKKQQAAATASSSDITTSDNQSSTVVATPSLTPSITSPQNSNPKQQPTDSSSAGKKRKLTESEEEETDTDGEDEVVISSGSAIPTTPTVTTPSSSNLTSPISSATTATASNLAPKPKATLLPPQPLKQLPKLPPRAISHIPPPMTSLDPFAVHTAGAFGFPHHNVALDHSMNTLMMDPLLHHHFQAGIPIHPSPSSPNTAFAAAEVTEIRKLFTKVNSGGKKGVLAVHAGDGLEMVLDKVKNTLEQVEVLKSRAVSELDEKREPRATHCINTAVSFLYAVTRGVVSGLLQLLDSNIAQLLDGTRESWGIDIADLLEKTWNEVFKVIFVESDQSAYTPLGSLLDLNLIQKCLEELQALGKSLSYFKFEHLARVFNTMFNFMKKNNSIEWYLAFCLQIRYYKEYCSKMMELEKYEECFDNIVNRILTGNSYALRTGDYRDEDKTYLVEYAVICMTRVYDRCVKTIKQEYAENHIEETMPVNLVNTQYADMMDRFMGNCVNIQKIVLYPRELLPLLKFLLKIFPSDEAFTINGGLGATNQDIRHLTFIADLLFIMGRFIVEIDEYNGKIDTVQSVARKIVLESTNSLLEKLLKIKHEGCDTNLKDIVEHNDLFKRSIAQICEHAVWIPIHQEEKDYTWKQLNDYHETLQIKQDESSTRLREALLEKLYYLLPGVSMYLRSMIENLNFALNYKIENRNNMSYEQFFNVMKKLGTHYFKSQRDAQWEELLAKVNFIHSRKVKLKKMLKRWHEEEIKNKKETGTNWYDKLLDDQPPPMYQEPLMERDISRNNTANNTGDAPIKDPNDIGIASSTKGTNQQALKKRKVAPSNAPTVATSVPQSSSMNNENDDEATDEDE</sequence>
<feature type="coiled-coil region" evidence="1">
    <location>
        <begin position="178"/>
        <end position="212"/>
    </location>
</feature>
<feature type="compositionally biased region" description="Low complexity" evidence="2">
    <location>
        <begin position="405"/>
        <end position="450"/>
    </location>
</feature>
<feature type="compositionally biased region" description="Low complexity" evidence="2">
    <location>
        <begin position="35"/>
        <end position="50"/>
    </location>
</feature>
<evidence type="ECO:0000256" key="1">
    <source>
        <dbReference type="SAM" id="Coils"/>
    </source>
</evidence>
<proteinExistence type="predicted"/>
<feature type="compositionally biased region" description="Polar residues" evidence="2">
    <location>
        <begin position="273"/>
        <end position="294"/>
    </location>
</feature>
<dbReference type="RefSeq" id="XP_044545726.1">
    <property type="nucleotide sequence ID" value="XM_044698143.1"/>
</dbReference>
<feature type="region of interest" description="Disordered" evidence="2">
    <location>
        <begin position="111"/>
        <end position="153"/>
    </location>
</feature>
<feature type="region of interest" description="Disordered" evidence="2">
    <location>
        <begin position="269"/>
        <end position="450"/>
    </location>
</feature>
<accession>A0AA88KL42</accession>
<feature type="compositionally biased region" description="Polar residues" evidence="2">
    <location>
        <begin position="333"/>
        <end position="377"/>
    </location>
</feature>
<dbReference type="AlphaFoldDB" id="A0AA88KL42"/>
<feature type="compositionally biased region" description="Acidic residues" evidence="2">
    <location>
        <begin position="386"/>
        <end position="399"/>
    </location>
</feature>
<evidence type="ECO:0000313" key="3">
    <source>
        <dbReference type="EMBL" id="KAG2378464.1"/>
    </source>
</evidence>
<dbReference type="GeneID" id="68100557"/>
<dbReference type="Proteomes" id="UP000816034">
    <property type="component" value="Unassembled WGS sequence"/>
</dbReference>
<organism evidence="3 4">
    <name type="scientific">Naegleria lovaniensis</name>
    <name type="common">Amoeba</name>
    <dbReference type="NCBI Taxonomy" id="51637"/>
    <lineage>
        <taxon>Eukaryota</taxon>
        <taxon>Discoba</taxon>
        <taxon>Heterolobosea</taxon>
        <taxon>Tetramitia</taxon>
        <taxon>Eutetramitia</taxon>
        <taxon>Vahlkampfiidae</taxon>
        <taxon>Naegleria</taxon>
    </lineage>
</organism>